<reference evidence="2" key="1">
    <citation type="submission" date="2013-10" db="EMBL/GenBank/DDBJ databases">
        <title>Genomic analysis of the causative agents of coccidiosis in chickens.</title>
        <authorList>
            <person name="Reid A.J."/>
            <person name="Blake D."/>
            <person name="Billington K."/>
            <person name="Browne H."/>
            <person name="Dunn M."/>
            <person name="Hung S."/>
            <person name="Kawahara F."/>
            <person name="Miranda-Saavedra D."/>
            <person name="Mourier T."/>
            <person name="Nagra H."/>
            <person name="Otto T.D."/>
            <person name="Rawlings N."/>
            <person name="Sanchez A."/>
            <person name="Sanders M."/>
            <person name="Subramaniam C."/>
            <person name="Tay Y."/>
            <person name="Dear P."/>
            <person name="Doerig C."/>
            <person name="Gruber A."/>
            <person name="Parkinson J."/>
            <person name="Shirley M."/>
            <person name="Wan K.L."/>
            <person name="Berriman M."/>
            <person name="Tomley F."/>
            <person name="Pain A."/>
        </authorList>
    </citation>
    <scope>NUCLEOTIDE SEQUENCE [LARGE SCALE GENOMIC DNA]</scope>
    <source>
        <strain evidence="2">Houghton</strain>
    </source>
</reference>
<dbReference type="OrthoDB" id="354639at2759"/>
<reference evidence="2" key="2">
    <citation type="submission" date="2013-10" db="EMBL/GenBank/DDBJ databases">
        <authorList>
            <person name="Aslett M."/>
        </authorList>
    </citation>
    <scope>NUCLEOTIDE SEQUENCE [LARGE SCALE GENOMIC DNA]</scope>
    <source>
        <strain evidence="2">Houghton</strain>
    </source>
</reference>
<dbReference type="AlphaFoldDB" id="U6GYN6"/>
<proteinExistence type="predicted"/>
<evidence type="ECO:0000256" key="1">
    <source>
        <dbReference type="SAM" id="SignalP"/>
    </source>
</evidence>
<sequence>MKIVRLFTLLLLNTGLRYASALANTRNAPPAVLDSMLHMHGDFDDVLNKIFDGPADVLDGIVVVVLVNEVVLSHPKGSSQLFPRQASGITVQNVGASAKAQLWAFAPHFKLRRIQIEPPNQVGKGAVAATGATAEAAVEDAGAASCAAVGVTAATAAAGTAIGDAAAPGVAAAGIIALGEIAAGGTKAADDGGEGPPPCCPAEEPSEASWVSVCGFQKLYDGVLHDFGALFGSSVWVLCIGSPLLRKHLNRKQLIDDPLECKLCQADTLPRMSTVAFQSEHLPLFSCFSSVFSSLLLFTTCELALDHRRLQAVACASVFFNLANSCFIFPKQVSVLREREELADRLGAKPDESSAAVLSMAESAAAASGAVAAGPLTVAGEDYIQLHKAFKRLHALGMASSFLSLGCLLPFLFA</sequence>
<name>U6GYN6_9EIME</name>
<evidence type="ECO:0000313" key="2">
    <source>
        <dbReference type="EMBL" id="CDI84712.1"/>
    </source>
</evidence>
<dbReference type="VEuPathDB" id="ToxoDB:EPH_0047020"/>
<accession>U6GYN6</accession>
<organism evidence="2 3">
    <name type="scientific">Eimeria praecox</name>
    <dbReference type="NCBI Taxonomy" id="51316"/>
    <lineage>
        <taxon>Eukaryota</taxon>
        <taxon>Sar</taxon>
        <taxon>Alveolata</taxon>
        <taxon>Apicomplexa</taxon>
        <taxon>Conoidasida</taxon>
        <taxon>Coccidia</taxon>
        <taxon>Eucoccidiorida</taxon>
        <taxon>Eimeriorina</taxon>
        <taxon>Eimeriidae</taxon>
        <taxon>Eimeria</taxon>
    </lineage>
</organism>
<protein>
    <submittedName>
        <fullName evidence="2">Uncharacterized protein</fullName>
    </submittedName>
</protein>
<gene>
    <name evidence="2" type="ORF">EPH_0047020</name>
</gene>
<keyword evidence="3" id="KW-1185">Reference proteome</keyword>
<dbReference type="Proteomes" id="UP000018201">
    <property type="component" value="Unassembled WGS sequence"/>
</dbReference>
<feature type="chain" id="PRO_5004671105" evidence="1">
    <location>
        <begin position="22"/>
        <end position="414"/>
    </location>
</feature>
<evidence type="ECO:0000313" key="3">
    <source>
        <dbReference type="Proteomes" id="UP000018201"/>
    </source>
</evidence>
<keyword evidence="1" id="KW-0732">Signal</keyword>
<dbReference type="EMBL" id="HG692946">
    <property type="protein sequence ID" value="CDI84712.1"/>
    <property type="molecule type" value="Genomic_DNA"/>
</dbReference>
<feature type="signal peptide" evidence="1">
    <location>
        <begin position="1"/>
        <end position="21"/>
    </location>
</feature>